<dbReference type="InterPro" id="IPR003097">
    <property type="entry name" value="CysJ-like_FAD-binding"/>
</dbReference>
<feature type="domain" description="FAD-binding FR-type" evidence="15">
    <location>
        <begin position="707"/>
        <end position="973"/>
    </location>
</feature>
<dbReference type="Pfam" id="PF00258">
    <property type="entry name" value="Flavodoxin_1"/>
    <property type="match status" value="1"/>
</dbReference>
<evidence type="ECO:0000256" key="8">
    <source>
        <dbReference type="ARBA" id="ARBA00022857"/>
    </source>
</evidence>
<keyword evidence="17" id="KW-1185">Reference proteome</keyword>
<dbReference type="InterPro" id="IPR012144">
    <property type="entry name" value="NOS_euk"/>
</dbReference>
<reference evidence="16" key="1">
    <citation type="submission" date="2021-11" db="EMBL/GenBank/DDBJ databases">
        <authorList>
            <person name="Schell T."/>
        </authorList>
    </citation>
    <scope>NUCLEOTIDE SEQUENCE</scope>
    <source>
        <strain evidence="16">M5</strain>
    </source>
</reference>
<comment type="catalytic activity">
    <reaction evidence="12">
        <text>2 L-arginine + 3 NADPH + 4 O2 + H(+) = 2 L-citrulline + 2 nitric oxide + 3 NADP(+) + 4 H2O</text>
        <dbReference type="Rhea" id="RHEA:19897"/>
        <dbReference type="ChEBI" id="CHEBI:15377"/>
        <dbReference type="ChEBI" id="CHEBI:15378"/>
        <dbReference type="ChEBI" id="CHEBI:15379"/>
        <dbReference type="ChEBI" id="CHEBI:16480"/>
        <dbReference type="ChEBI" id="CHEBI:32682"/>
        <dbReference type="ChEBI" id="CHEBI:57743"/>
        <dbReference type="ChEBI" id="CHEBI:57783"/>
        <dbReference type="ChEBI" id="CHEBI:58349"/>
        <dbReference type="EC" id="1.14.13.39"/>
    </reaction>
</comment>
<evidence type="ECO:0000313" key="16">
    <source>
        <dbReference type="EMBL" id="CAH0112356.1"/>
    </source>
</evidence>
<comment type="cofactor">
    <cofactor evidence="12">
        <name>FMN</name>
        <dbReference type="ChEBI" id="CHEBI:58210"/>
    </cofactor>
    <text evidence="12">Binds 1 FMN.</text>
</comment>
<dbReference type="GO" id="GO:0006809">
    <property type="term" value="P:nitric oxide biosynthetic process"/>
    <property type="evidence" value="ECO:0007669"/>
    <property type="project" value="InterPro"/>
</dbReference>
<dbReference type="InterPro" id="IPR017927">
    <property type="entry name" value="FAD-bd_FR_type"/>
</dbReference>
<dbReference type="Gene3D" id="3.90.1230.10">
    <property type="entry name" value="Nitric Oxide Synthase, Chain A, domain 3"/>
    <property type="match status" value="1"/>
</dbReference>
<feature type="binding site" description="axial binding residue" evidence="13">
    <location>
        <position position="177"/>
    </location>
    <ligand>
        <name>heme b</name>
        <dbReference type="ChEBI" id="CHEBI:60344"/>
    </ligand>
    <ligandPart>
        <name>Fe</name>
        <dbReference type="ChEBI" id="CHEBI:18248"/>
    </ligandPart>
</feature>
<dbReference type="GO" id="GO:0020037">
    <property type="term" value="F:heme binding"/>
    <property type="evidence" value="ECO:0007669"/>
    <property type="project" value="InterPro"/>
</dbReference>
<evidence type="ECO:0000259" key="14">
    <source>
        <dbReference type="PROSITE" id="PS50902"/>
    </source>
</evidence>
<dbReference type="EMBL" id="CAKKLH010000325">
    <property type="protein sequence ID" value="CAH0112356.1"/>
    <property type="molecule type" value="Genomic_DNA"/>
</dbReference>
<evidence type="ECO:0000259" key="15">
    <source>
        <dbReference type="PROSITE" id="PS51384"/>
    </source>
</evidence>
<dbReference type="InterPro" id="IPR023173">
    <property type="entry name" value="NADPH_Cyt_P450_Rdtase_alpha"/>
</dbReference>
<dbReference type="Pfam" id="PF02898">
    <property type="entry name" value="NO_synthase"/>
    <property type="match status" value="1"/>
</dbReference>
<dbReference type="InterPro" id="IPR044944">
    <property type="entry name" value="NOS_dom_3"/>
</dbReference>
<evidence type="ECO:0000256" key="6">
    <source>
        <dbReference type="ARBA" id="ARBA00022723"/>
    </source>
</evidence>
<dbReference type="InterPro" id="IPR044940">
    <property type="entry name" value="NOS_dom_2"/>
</dbReference>
<dbReference type="InterPro" id="IPR001094">
    <property type="entry name" value="Flavdoxin-like"/>
</dbReference>
<dbReference type="PRINTS" id="PR00371">
    <property type="entry name" value="FPNCR"/>
</dbReference>
<dbReference type="Gene3D" id="1.20.990.10">
    <property type="entry name" value="NADPH-cytochrome p450 Reductase, Chain A, domain 3"/>
    <property type="match status" value="1"/>
</dbReference>
<dbReference type="GO" id="GO:0005516">
    <property type="term" value="F:calmodulin binding"/>
    <property type="evidence" value="ECO:0007669"/>
    <property type="project" value="UniProtKB-KW"/>
</dbReference>
<keyword evidence="7 12" id="KW-0274">FAD</keyword>
<accession>A0A8J2S0P3</accession>
<keyword evidence="3 12" id="KW-0349">Heme</keyword>
<dbReference type="GO" id="GO:0050660">
    <property type="term" value="F:flavin adenine dinucleotide binding"/>
    <property type="evidence" value="ECO:0007669"/>
    <property type="project" value="InterPro"/>
</dbReference>
<dbReference type="InterPro" id="IPR050607">
    <property type="entry name" value="NOS"/>
</dbReference>
<dbReference type="Gene3D" id="3.90.440.10">
    <property type="entry name" value="Nitric Oxide Synthase,Heme Domain,Chain A domain 2"/>
    <property type="match status" value="1"/>
</dbReference>
<dbReference type="InterPro" id="IPR044943">
    <property type="entry name" value="NOS_dom_1"/>
</dbReference>
<keyword evidence="9 12" id="KW-0112">Calmodulin-binding</keyword>
<evidence type="ECO:0000256" key="9">
    <source>
        <dbReference type="ARBA" id="ARBA00022860"/>
    </source>
</evidence>
<protein>
    <recommendedName>
        <fullName evidence="12">Nitric oxide synthase</fullName>
        <ecNumber evidence="12">1.14.13.39</ecNumber>
    </recommendedName>
</protein>
<dbReference type="PROSITE" id="PS50902">
    <property type="entry name" value="FLAVODOXIN_LIKE"/>
    <property type="match status" value="1"/>
</dbReference>
<evidence type="ECO:0000256" key="7">
    <source>
        <dbReference type="ARBA" id="ARBA00022827"/>
    </source>
</evidence>
<evidence type="ECO:0000256" key="12">
    <source>
        <dbReference type="PIRNR" id="PIRNR000333"/>
    </source>
</evidence>
<keyword evidence="4" id="KW-0285">Flavoprotein</keyword>
<dbReference type="GO" id="GO:0004517">
    <property type="term" value="F:nitric-oxide synthase activity"/>
    <property type="evidence" value="ECO:0007669"/>
    <property type="project" value="UniProtKB-EC"/>
</dbReference>
<comment type="caution">
    <text evidence="16">The sequence shown here is derived from an EMBL/GenBank/DDBJ whole genome shotgun (WGS) entry which is preliminary data.</text>
</comment>
<dbReference type="InterPro" id="IPR001709">
    <property type="entry name" value="Flavoprot_Pyr_Nucl_cyt_Rdtase"/>
</dbReference>
<comment type="function">
    <text evidence="12">Produces nitric oxide (NO) which is a messenger molecule with diverse functions.</text>
</comment>
<dbReference type="GO" id="GO:0010181">
    <property type="term" value="F:FMN binding"/>
    <property type="evidence" value="ECO:0007669"/>
    <property type="project" value="InterPro"/>
</dbReference>
<dbReference type="SUPFAM" id="SSF52218">
    <property type="entry name" value="Flavoproteins"/>
    <property type="match status" value="1"/>
</dbReference>
<dbReference type="PANTHER" id="PTHR43410:SF1">
    <property type="entry name" value="NITRIC OXIDE SYNTHASE"/>
    <property type="match status" value="1"/>
</dbReference>
<feature type="domain" description="Flavodoxin-like" evidence="14">
    <location>
        <begin position="530"/>
        <end position="676"/>
    </location>
</feature>
<evidence type="ECO:0000256" key="2">
    <source>
        <dbReference type="ARBA" id="ARBA00006267"/>
    </source>
</evidence>
<dbReference type="Gene3D" id="2.40.30.10">
    <property type="entry name" value="Translation factors"/>
    <property type="match status" value="1"/>
</dbReference>
<dbReference type="PANTHER" id="PTHR43410">
    <property type="entry name" value="NITRIC OXIDE SYNTHASE OXYGENASE"/>
    <property type="match status" value="1"/>
</dbReference>
<keyword evidence="8 12" id="KW-0521">NADP</keyword>
<evidence type="ECO:0000313" key="17">
    <source>
        <dbReference type="Proteomes" id="UP000789390"/>
    </source>
</evidence>
<dbReference type="AlphaFoldDB" id="A0A8J2S0P3"/>
<evidence type="ECO:0000256" key="13">
    <source>
        <dbReference type="PIRSR" id="PIRSR000333-1"/>
    </source>
</evidence>
<keyword evidence="6 12" id="KW-0479">Metal-binding</keyword>
<dbReference type="EC" id="1.14.13.39" evidence="12"/>
<dbReference type="PIRSF" id="PIRSF000333">
    <property type="entry name" value="NOS"/>
    <property type="match status" value="1"/>
</dbReference>
<dbReference type="InterPro" id="IPR001433">
    <property type="entry name" value="OxRdtase_FAD/NAD-bd"/>
</dbReference>
<dbReference type="SUPFAM" id="SSF52343">
    <property type="entry name" value="Ferredoxin reductase-like, C-terminal NADP-linked domain"/>
    <property type="match status" value="1"/>
</dbReference>
<comment type="similarity">
    <text evidence="2 12">Belongs to the NOS family.</text>
</comment>
<keyword evidence="10 12" id="KW-0560">Oxidoreductase</keyword>
<dbReference type="InterPro" id="IPR004030">
    <property type="entry name" value="NOS_N"/>
</dbReference>
<dbReference type="InterPro" id="IPR029039">
    <property type="entry name" value="Flavoprotein-like_sf"/>
</dbReference>
<name>A0A8J2S0P3_9CRUS</name>
<dbReference type="FunFam" id="1.20.990.10:FF:000002">
    <property type="entry name" value="Nitric oxide synthase"/>
    <property type="match status" value="1"/>
</dbReference>
<proteinExistence type="inferred from homology"/>
<evidence type="ECO:0000256" key="10">
    <source>
        <dbReference type="ARBA" id="ARBA00023002"/>
    </source>
</evidence>
<keyword evidence="11 12" id="KW-0408">Iron</keyword>
<dbReference type="PRINTS" id="PR00369">
    <property type="entry name" value="FLAVODOXIN"/>
</dbReference>
<organism evidence="16 17">
    <name type="scientific">Daphnia galeata</name>
    <dbReference type="NCBI Taxonomy" id="27404"/>
    <lineage>
        <taxon>Eukaryota</taxon>
        <taxon>Metazoa</taxon>
        <taxon>Ecdysozoa</taxon>
        <taxon>Arthropoda</taxon>
        <taxon>Crustacea</taxon>
        <taxon>Branchiopoda</taxon>
        <taxon>Diplostraca</taxon>
        <taxon>Cladocera</taxon>
        <taxon>Anomopoda</taxon>
        <taxon>Daphniidae</taxon>
        <taxon>Daphnia</taxon>
    </lineage>
</organism>
<evidence type="ECO:0000256" key="4">
    <source>
        <dbReference type="ARBA" id="ARBA00022630"/>
    </source>
</evidence>
<evidence type="ECO:0000256" key="11">
    <source>
        <dbReference type="ARBA" id="ARBA00023004"/>
    </source>
</evidence>
<keyword evidence="5 12" id="KW-0288">FMN</keyword>
<dbReference type="Gene3D" id="3.90.340.10">
    <property type="entry name" value="Nitric Oxide Synthase, Chain A, domain 1"/>
    <property type="match status" value="1"/>
</dbReference>
<evidence type="ECO:0000256" key="1">
    <source>
        <dbReference type="ARBA" id="ARBA00001970"/>
    </source>
</evidence>
<dbReference type="SUPFAM" id="SSF63380">
    <property type="entry name" value="Riboflavin synthase domain-like"/>
    <property type="match status" value="1"/>
</dbReference>
<evidence type="ECO:0000256" key="3">
    <source>
        <dbReference type="ARBA" id="ARBA00022617"/>
    </source>
</evidence>
<gene>
    <name evidence="16" type="ORF">DGAL_LOCUS16071</name>
</gene>
<dbReference type="Gene3D" id="3.40.50.80">
    <property type="entry name" value="Nucleotide-binding domain of ferredoxin-NADP reductase (FNR) module"/>
    <property type="match status" value="1"/>
</dbReference>
<dbReference type="GO" id="GO:0046872">
    <property type="term" value="F:metal ion binding"/>
    <property type="evidence" value="ECO:0007669"/>
    <property type="project" value="UniProtKB-KW"/>
</dbReference>
<dbReference type="Proteomes" id="UP000789390">
    <property type="component" value="Unassembled WGS sequence"/>
</dbReference>
<comment type="cofactor">
    <cofactor evidence="12">
        <name>FAD</name>
        <dbReference type="ChEBI" id="CHEBI:57692"/>
    </cofactor>
    <text evidence="12">Binds 1 FAD.</text>
</comment>
<evidence type="ECO:0000256" key="5">
    <source>
        <dbReference type="ARBA" id="ARBA00022643"/>
    </source>
</evidence>
<dbReference type="SUPFAM" id="SSF56512">
    <property type="entry name" value="Nitric oxide (NO) synthase oxygenase domain"/>
    <property type="match status" value="1"/>
</dbReference>
<dbReference type="Gene3D" id="3.40.50.360">
    <property type="match status" value="1"/>
</dbReference>
<dbReference type="InterPro" id="IPR017938">
    <property type="entry name" value="Riboflavin_synthase-like_b-brl"/>
</dbReference>
<comment type="cofactor">
    <cofactor evidence="1 12">
        <name>heme b</name>
        <dbReference type="ChEBI" id="CHEBI:60344"/>
    </cofactor>
</comment>
<sequence length="1152" mass="131402">MVIKRTFVVHFYKQLSSVSNNNKRSDLSNRYFGLFLINRLTAYIYSTYLDTYFAKMWLEDRHGVELRNHTTGGVSVDKLFLGNISEGPCSGEEVCVGSRMVPRQVPANYKRPKDKILQQAKEFLDGFFRSSKKFASEEHIVRLLEVHKDIENKGKYDLTYDELVHGCGMAWRNAPRCVARVQWQSLKVFDARHVQTAKEMFDSIVEHIKYATNQGRLRSVITVFPPRTDGQLDFRIWNSQLISYAGYRNPDGTIEGDPANVQFTEACLYYLVSLCHSLGWERKERTQFDVLPLVLQANSLAPEVFLLPDDIVLQVPLVHPSLPWFEELGLRWYALPAVANMLFDCGGIQFPAAPFNGWYMGTEIGSRDLCDPQRYDISKMIASKMELNTSTHTTLWKDTVLLEVNKAVLYSYQKFGVTTWDHHTASESFMQFYASEMKTRGGCPADWIWLVPPMSSSSSPLFHQEMALYFLKPSFEYQTAAWSNFNTKSLIKKTTTSSQCNPRKKLRAVIIAVRLCSFLFYSSWSKRPKVVVLFASQSGRAEKFATKAFASFKSIFQTNLYCMADFDTSKLQDHQAIVVVASTFGDGDAPNNGEEFKNNLIKMRQKNSKFRQMNNESPRFAVLGLGSTSYNQFCAFGKFVDITFQELGGTRLLPLVCADELNNQEKTIETWLSDITIALCKQFLKEDNHNSFTNMELSGNQSNVSLTARFITSQEEKEDILRALSHVHHKEVSLARISGKTLIGDSNPNRDGHAIICLQLNTLNSETLKYKPGDHLAVFPQNNRDMIQRFVLRLRNCPAYKSMIQLQVQGPNRNWEYWKRIPPCSFDILLKRFVDLTSSPSQDTLRLLASSAIDPKDKMRLDVLAEDFVAHEKWVSSNNPNIVDVLEDFLSVDVDAAALISTLPVIQPRFYSISSSASVVPREIHLTATIVRYRTESGKGRLFRGMCTSYLEQINLGDFIICYFKSNPAFHLPPYPSKPLICIAAGSGIAPLRGFWQQRCFEKGVPSHHTFITKIFGNFSKRSVQQQAANQHGPVYLYYGCREKSSQLFRNELDAMMQHKVINKTFVAFSRETGKPKNYVQNLLWKDGARVSTQILNEGAYLYICGKKAMAIQVEDTVIRIMSHYGEMNNEEAEMIIRNLKAEGRYKTDIFG</sequence>
<dbReference type="InterPro" id="IPR036119">
    <property type="entry name" value="NOS_N_sf"/>
</dbReference>
<dbReference type="GO" id="GO:0050661">
    <property type="term" value="F:NADP binding"/>
    <property type="evidence" value="ECO:0007669"/>
    <property type="project" value="InterPro"/>
</dbReference>
<dbReference type="PROSITE" id="PS51384">
    <property type="entry name" value="FAD_FR"/>
    <property type="match status" value="1"/>
</dbReference>
<dbReference type="InterPro" id="IPR039261">
    <property type="entry name" value="FNR_nucleotide-bd"/>
</dbReference>
<dbReference type="Pfam" id="PF00667">
    <property type="entry name" value="FAD_binding_1"/>
    <property type="match status" value="1"/>
</dbReference>
<dbReference type="Pfam" id="PF00175">
    <property type="entry name" value="NAD_binding_1"/>
    <property type="match status" value="1"/>
</dbReference>
<dbReference type="InterPro" id="IPR008254">
    <property type="entry name" value="Flavodoxin/NO_synth"/>
</dbReference>
<dbReference type="OrthoDB" id="1688044at2759"/>